<dbReference type="EMBL" id="LT599584">
    <property type="protein sequence ID" value="SBW84061.1"/>
    <property type="molecule type" value="Genomic_DNA"/>
</dbReference>
<name>A0A1D3K778_PSEVE</name>
<evidence type="ECO:0000313" key="1">
    <source>
        <dbReference type="EMBL" id="SBW84061.1"/>
    </source>
</evidence>
<sequence length="88" mass="9862">MKYSKTLPGTANSSIPTETLLQYAKYLASEIITVTHGSRSYAASIIENWEYSDGNFEFTFPEEALDYLQTTDDPRGKIVKVLFTEIGS</sequence>
<organism evidence="1 2">
    <name type="scientific">Pseudomonas veronii 1YdBTEX2</name>
    <dbReference type="NCBI Taxonomy" id="1295141"/>
    <lineage>
        <taxon>Bacteria</taxon>
        <taxon>Pseudomonadati</taxon>
        <taxon>Pseudomonadota</taxon>
        <taxon>Gammaproteobacteria</taxon>
        <taxon>Pseudomonadales</taxon>
        <taxon>Pseudomonadaceae</taxon>
        <taxon>Pseudomonas</taxon>
    </lineage>
</organism>
<protein>
    <submittedName>
        <fullName evidence="1">Uncharacterized protein</fullName>
    </submittedName>
</protein>
<accession>A0A1D3K778</accession>
<reference evidence="2" key="1">
    <citation type="submission" date="2016-07" db="EMBL/GenBank/DDBJ databases">
        <authorList>
            <person name="Florea S."/>
            <person name="Webb J.S."/>
            <person name="Jaromczyk J."/>
            <person name="Schardl C.L."/>
        </authorList>
    </citation>
    <scope>NUCLEOTIDE SEQUENCE [LARGE SCALE GENOMIC DNA]</scope>
    <source>
        <strain evidence="2">1YdBTEX2</strain>
    </source>
</reference>
<evidence type="ECO:0000313" key="2">
    <source>
        <dbReference type="Proteomes" id="UP000245431"/>
    </source>
</evidence>
<dbReference type="AlphaFoldDB" id="A0A1D3K778"/>
<dbReference type="Proteomes" id="UP000245431">
    <property type="component" value="Chromosome PVE_r2"/>
</dbReference>
<proteinExistence type="predicted"/>
<gene>
    <name evidence="1" type="ORF">PVE_R2G0031</name>
</gene>